<evidence type="ECO:0000313" key="24">
    <source>
        <dbReference type="Proteomes" id="UP001630127"/>
    </source>
</evidence>
<keyword evidence="24" id="KW-1185">Reference proteome</keyword>
<dbReference type="InterPro" id="IPR055414">
    <property type="entry name" value="LRR_R13L4/SHOC2-like"/>
</dbReference>
<evidence type="ECO:0000259" key="22">
    <source>
        <dbReference type="PROSITE" id="PS50011"/>
    </source>
</evidence>
<dbReference type="Pfam" id="PF23598">
    <property type="entry name" value="LRR_14"/>
    <property type="match status" value="1"/>
</dbReference>
<keyword evidence="5" id="KW-0723">Serine/threonine-protein kinase</keyword>
<dbReference type="InterPro" id="IPR011009">
    <property type="entry name" value="Kinase-like_dom_sf"/>
</dbReference>
<feature type="binding site" evidence="21">
    <location>
        <position position="509"/>
    </location>
    <ligand>
        <name>ATP</name>
        <dbReference type="ChEBI" id="CHEBI:30616"/>
    </ligand>
</feature>
<dbReference type="PANTHER" id="PTHR27008:SF592">
    <property type="entry name" value="LEUCINE-RICH REPEAT RECEPTOR-LIKE PROTEIN KINASE FAMILY PROTEIN-RELATED"/>
    <property type="match status" value="1"/>
</dbReference>
<dbReference type="PROSITE" id="PS50011">
    <property type="entry name" value="PROTEIN_KINASE_DOM"/>
    <property type="match status" value="1"/>
</dbReference>
<evidence type="ECO:0000256" key="1">
    <source>
        <dbReference type="ARBA" id="ARBA00004162"/>
    </source>
</evidence>
<reference evidence="23 24" key="1">
    <citation type="submission" date="2024-11" db="EMBL/GenBank/DDBJ databases">
        <title>A near-complete genome assembly of Cinchona calisaya.</title>
        <authorList>
            <person name="Lian D.C."/>
            <person name="Zhao X.W."/>
            <person name="Wei L."/>
        </authorList>
    </citation>
    <scope>NUCLEOTIDE SEQUENCE [LARGE SCALE GENOMIC DNA]</scope>
    <source>
        <tissue evidence="23">Nenye</tissue>
    </source>
</reference>
<dbReference type="Gene3D" id="3.30.200.20">
    <property type="entry name" value="Phosphorylase Kinase, domain 1"/>
    <property type="match status" value="1"/>
</dbReference>
<keyword evidence="17" id="KW-0675">Receptor</keyword>
<dbReference type="InterPro" id="IPR017441">
    <property type="entry name" value="Protein_kinase_ATP_BS"/>
</dbReference>
<comment type="caution">
    <text evidence="23">The sequence shown here is derived from an EMBL/GenBank/DDBJ whole genome shotgun (WGS) entry which is preliminary data.</text>
</comment>
<dbReference type="FunFam" id="3.80.10.10:FF:000095">
    <property type="entry name" value="LRR receptor-like serine/threonine-protein kinase GSO1"/>
    <property type="match status" value="1"/>
</dbReference>
<keyword evidence="9" id="KW-0812">Transmembrane</keyword>
<keyword evidence="11" id="KW-0677">Repeat</keyword>
<dbReference type="Pfam" id="PF07714">
    <property type="entry name" value="PK_Tyr_Ser-Thr"/>
    <property type="match status" value="1"/>
</dbReference>
<dbReference type="Pfam" id="PF08263">
    <property type="entry name" value="LRRNT_2"/>
    <property type="match status" value="1"/>
</dbReference>
<dbReference type="SMART" id="SM00220">
    <property type="entry name" value="S_TKc"/>
    <property type="match status" value="1"/>
</dbReference>
<dbReference type="GO" id="GO:0005524">
    <property type="term" value="F:ATP binding"/>
    <property type="evidence" value="ECO:0007669"/>
    <property type="project" value="UniProtKB-UniRule"/>
</dbReference>
<dbReference type="EMBL" id="JBJUIK010000017">
    <property type="protein sequence ID" value="KAL3498364.1"/>
    <property type="molecule type" value="Genomic_DNA"/>
</dbReference>
<dbReference type="InterPro" id="IPR013210">
    <property type="entry name" value="LRR_N_plant-typ"/>
</dbReference>
<dbReference type="FunFam" id="3.30.200.20:FF:000432">
    <property type="entry name" value="LRR receptor-like serine/threonine-protein kinase EFR"/>
    <property type="match status" value="1"/>
</dbReference>
<sequence length="803" mass="89619">MAVSIGLRPNETTDRFALLEFKRLISDDPYGLLNSWNDSQHHCRWQGVTCGSRHQRVKALNLSGMSLYGSISPHIGNLSFMKIIQLQENKFHGEIPQEVGNLFRLRYLNLSRNTLTGEIPVNLSSCHELRVLSLFRNGLEGKIPPELGYLKKLVILYLFTNNLTGEIPRSFGNISSLTIFSVGYNNLEGNLPNEFAILTNLSFFSIGKNKLSGIIPPSIYNNSAIRIFSITSNFFNGSLPADIDLTLPNVQQLEFYDNYFYGNVPSSVANLSKLEIFEIGENNFEGQVPTNLGNLPSLWLLNIEANFFGRNSDGDLSFILSLTNCSNLQELAFDSNNFGGELPNVFSNFSSRLTQFFMGENHISGTIPLGFGSLANLFALSMADNAFTGFIPSDFGKLEKLQLLNLRENQFSGQIPLFLCNITSLYDLDLSNNRYRALMFCHVKHQKKTTRRDSSSVISTVDKILRVSYHELYRATEGFSSANLIGSGSFGLVYKGQLIQHADRLVAVKVLEVQKNGASKSFKAECRALRNIRHRNLVSLLTYCSSIDSEGHEFKALVYEYMENGNLDSWLHPETSDETTRSRNLNLFQRLNVAINVASALHYLHHQCEVTIVHCDIKPSNILLDNDLVARVGDFGLARLIANTTISSSEEGTSGAIAIKGSIGYAAPEYGMGLHVSTQGDVYSYGILLLQMFTGKRPTDDMFMDGLDLRSYVEKALPDQVFKIVDHSLLSEGNGIREVVGHGELNNDDKKMECLTSILKIGVKCSATLPNDRMHMNEVVRKLHLIRDYFASDKINSADLDIS</sequence>
<evidence type="ECO:0000256" key="19">
    <source>
        <dbReference type="ARBA" id="ARBA00047899"/>
    </source>
</evidence>
<keyword evidence="14 21" id="KW-0067">ATP-binding</keyword>
<evidence type="ECO:0000256" key="4">
    <source>
        <dbReference type="ARBA" id="ARBA00022475"/>
    </source>
</evidence>
<dbReference type="GO" id="GO:0005886">
    <property type="term" value="C:plasma membrane"/>
    <property type="evidence" value="ECO:0007669"/>
    <property type="project" value="UniProtKB-SubCell"/>
</dbReference>
<dbReference type="EC" id="2.7.11.1" evidence="3"/>
<keyword evidence="13" id="KW-0418">Kinase</keyword>
<dbReference type="InterPro" id="IPR001245">
    <property type="entry name" value="Ser-Thr/Tyr_kinase_cat_dom"/>
</dbReference>
<evidence type="ECO:0000256" key="2">
    <source>
        <dbReference type="ARBA" id="ARBA00008684"/>
    </source>
</evidence>
<keyword evidence="7" id="KW-0433">Leucine-rich repeat</keyword>
<keyword evidence="8" id="KW-0808">Transferase</keyword>
<dbReference type="Proteomes" id="UP001630127">
    <property type="component" value="Unassembled WGS sequence"/>
</dbReference>
<comment type="subcellular location">
    <subcellularLocation>
        <location evidence="1">Cell membrane</location>
        <topology evidence="1">Single-pass membrane protein</topology>
    </subcellularLocation>
</comment>
<dbReference type="InterPro" id="IPR032675">
    <property type="entry name" value="LRR_dom_sf"/>
</dbReference>
<proteinExistence type="inferred from homology"/>
<evidence type="ECO:0000256" key="3">
    <source>
        <dbReference type="ARBA" id="ARBA00012513"/>
    </source>
</evidence>
<comment type="similarity">
    <text evidence="2">Belongs to the protein kinase superfamily. Ser/Thr protein kinase family.</text>
</comment>
<evidence type="ECO:0000256" key="10">
    <source>
        <dbReference type="ARBA" id="ARBA00022729"/>
    </source>
</evidence>
<evidence type="ECO:0000256" key="12">
    <source>
        <dbReference type="ARBA" id="ARBA00022741"/>
    </source>
</evidence>
<keyword evidence="10" id="KW-0732">Signal</keyword>
<keyword evidence="4" id="KW-1003">Cell membrane</keyword>
<keyword evidence="18" id="KW-0325">Glycoprotein</keyword>
<dbReference type="InterPro" id="IPR001611">
    <property type="entry name" value="Leu-rich_rpt"/>
</dbReference>
<keyword evidence="16" id="KW-0472">Membrane</keyword>
<evidence type="ECO:0000256" key="7">
    <source>
        <dbReference type="ARBA" id="ARBA00022614"/>
    </source>
</evidence>
<evidence type="ECO:0000256" key="15">
    <source>
        <dbReference type="ARBA" id="ARBA00022989"/>
    </source>
</evidence>
<dbReference type="SUPFAM" id="SSF56112">
    <property type="entry name" value="Protein kinase-like (PK-like)"/>
    <property type="match status" value="1"/>
</dbReference>
<dbReference type="PROSITE" id="PS00108">
    <property type="entry name" value="PROTEIN_KINASE_ST"/>
    <property type="match status" value="1"/>
</dbReference>
<dbReference type="Pfam" id="PF00560">
    <property type="entry name" value="LRR_1"/>
    <property type="match status" value="2"/>
</dbReference>
<dbReference type="SUPFAM" id="SSF52058">
    <property type="entry name" value="L domain-like"/>
    <property type="match status" value="2"/>
</dbReference>
<evidence type="ECO:0000256" key="9">
    <source>
        <dbReference type="ARBA" id="ARBA00022692"/>
    </source>
</evidence>
<dbReference type="FunFam" id="1.10.510.10:FF:000358">
    <property type="entry name" value="Putative leucine-rich repeat receptor-like serine/threonine-protein kinase"/>
    <property type="match status" value="1"/>
</dbReference>
<dbReference type="FunFam" id="3.80.10.10:FF:000041">
    <property type="entry name" value="LRR receptor-like serine/threonine-protein kinase ERECTA"/>
    <property type="match status" value="1"/>
</dbReference>
<gene>
    <name evidence="23" type="ORF">ACH5RR_041096</name>
</gene>
<evidence type="ECO:0000256" key="5">
    <source>
        <dbReference type="ARBA" id="ARBA00022527"/>
    </source>
</evidence>
<evidence type="ECO:0000256" key="11">
    <source>
        <dbReference type="ARBA" id="ARBA00022737"/>
    </source>
</evidence>
<keyword evidence="6" id="KW-0597">Phosphoprotein</keyword>
<dbReference type="PROSITE" id="PS00107">
    <property type="entry name" value="PROTEIN_KINASE_ATP"/>
    <property type="match status" value="1"/>
</dbReference>
<dbReference type="GO" id="GO:0004674">
    <property type="term" value="F:protein serine/threonine kinase activity"/>
    <property type="evidence" value="ECO:0007669"/>
    <property type="project" value="UniProtKB-KW"/>
</dbReference>
<evidence type="ECO:0000256" key="20">
    <source>
        <dbReference type="ARBA" id="ARBA00048679"/>
    </source>
</evidence>
<organism evidence="23 24">
    <name type="scientific">Cinchona calisaya</name>
    <dbReference type="NCBI Taxonomy" id="153742"/>
    <lineage>
        <taxon>Eukaryota</taxon>
        <taxon>Viridiplantae</taxon>
        <taxon>Streptophyta</taxon>
        <taxon>Embryophyta</taxon>
        <taxon>Tracheophyta</taxon>
        <taxon>Spermatophyta</taxon>
        <taxon>Magnoliopsida</taxon>
        <taxon>eudicotyledons</taxon>
        <taxon>Gunneridae</taxon>
        <taxon>Pentapetalae</taxon>
        <taxon>asterids</taxon>
        <taxon>lamiids</taxon>
        <taxon>Gentianales</taxon>
        <taxon>Rubiaceae</taxon>
        <taxon>Cinchonoideae</taxon>
        <taxon>Cinchoneae</taxon>
        <taxon>Cinchona</taxon>
    </lineage>
</organism>
<name>A0ABD2XYJ9_9GENT</name>
<evidence type="ECO:0000256" key="14">
    <source>
        <dbReference type="ARBA" id="ARBA00022840"/>
    </source>
</evidence>
<dbReference type="InterPro" id="IPR000719">
    <property type="entry name" value="Prot_kinase_dom"/>
</dbReference>
<dbReference type="Gene3D" id="3.80.10.10">
    <property type="entry name" value="Ribonuclease Inhibitor"/>
    <property type="match status" value="4"/>
</dbReference>
<protein>
    <recommendedName>
        <fullName evidence="3">non-specific serine/threonine protein kinase</fullName>
        <ecNumber evidence="3">2.7.11.1</ecNumber>
    </recommendedName>
</protein>
<comment type="catalytic activity">
    <reaction evidence="19">
        <text>L-threonyl-[protein] + ATP = O-phospho-L-threonyl-[protein] + ADP + H(+)</text>
        <dbReference type="Rhea" id="RHEA:46608"/>
        <dbReference type="Rhea" id="RHEA-COMP:11060"/>
        <dbReference type="Rhea" id="RHEA-COMP:11605"/>
        <dbReference type="ChEBI" id="CHEBI:15378"/>
        <dbReference type="ChEBI" id="CHEBI:30013"/>
        <dbReference type="ChEBI" id="CHEBI:30616"/>
        <dbReference type="ChEBI" id="CHEBI:61977"/>
        <dbReference type="ChEBI" id="CHEBI:456216"/>
        <dbReference type="EC" id="2.7.11.1"/>
    </reaction>
</comment>
<keyword evidence="12 21" id="KW-0547">Nucleotide-binding</keyword>
<feature type="domain" description="Protein kinase" evidence="22">
    <location>
        <begin position="479"/>
        <end position="790"/>
    </location>
</feature>
<evidence type="ECO:0000256" key="17">
    <source>
        <dbReference type="ARBA" id="ARBA00023170"/>
    </source>
</evidence>
<dbReference type="PANTHER" id="PTHR27008">
    <property type="entry name" value="OS04G0122200 PROTEIN"/>
    <property type="match status" value="1"/>
</dbReference>
<evidence type="ECO:0000256" key="8">
    <source>
        <dbReference type="ARBA" id="ARBA00022679"/>
    </source>
</evidence>
<keyword evidence="15" id="KW-1133">Transmembrane helix</keyword>
<evidence type="ECO:0000256" key="21">
    <source>
        <dbReference type="PROSITE-ProRule" id="PRU10141"/>
    </source>
</evidence>
<evidence type="ECO:0000313" key="23">
    <source>
        <dbReference type="EMBL" id="KAL3498364.1"/>
    </source>
</evidence>
<dbReference type="InterPro" id="IPR008271">
    <property type="entry name" value="Ser/Thr_kinase_AS"/>
</dbReference>
<dbReference type="Gene3D" id="1.10.510.10">
    <property type="entry name" value="Transferase(Phosphotransferase) domain 1"/>
    <property type="match status" value="1"/>
</dbReference>
<dbReference type="InterPro" id="IPR051809">
    <property type="entry name" value="Plant_receptor-like_S/T_kinase"/>
</dbReference>
<dbReference type="AlphaFoldDB" id="A0ABD2XYJ9"/>
<comment type="catalytic activity">
    <reaction evidence="20">
        <text>L-seryl-[protein] + ATP = O-phospho-L-seryl-[protein] + ADP + H(+)</text>
        <dbReference type="Rhea" id="RHEA:17989"/>
        <dbReference type="Rhea" id="RHEA-COMP:9863"/>
        <dbReference type="Rhea" id="RHEA-COMP:11604"/>
        <dbReference type="ChEBI" id="CHEBI:15378"/>
        <dbReference type="ChEBI" id="CHEBI:29999"/>
        <dbReference type="ChEBI" id="CHEBI:30616"/>
        <dbReference type="ChEBI" id="CHEBI:83421"/>
        <dbReference type="ChEBI" id="CHEBI:456216"/>
        <dbReference type="EC" id="2.7.11.1"/>
    </reaction>
</comment>
<evidence type="ECO:0000256" key="13">
    <source>
        <dbReference type="ARBA" id="ARBA00022777"/>
    </source>
</evidence>
<evidence type="ECO:0000256" key="6">
    <source>
        <dbReference type="ARBA" id="ARBA00022553"/>
    </source>
</evidence>
<accession>A0ABD2XYJ9</accession>
<evidence type="ECO:0000256" key="18">
    <source>
        <dbReference type="ARBA" id="ARBA00023180"/>
    </source>
</evidence>
<evidence type="ECO:0000256" key="16">
    <source>
        <dbReference type="ARBA" id="ARBA00023136"/>
    </source>
</evidence>